<dbReference type="GO" id="GO:0005886">
    <property type="term" value="C:plasma membrane"/>
    <property type="evidence" value="ECO:0007669"/>
    <property type="project" value="UniProtKB-SubCell"/>
</dbReference>
<keyword evidence="2 8" id="KW-0813">Transport</keyword>
<evidence type="ECO:0000259" key="9">
    <source>
        <dbReference type="PROSITE" id="PS50928"/>
    </source>
</evidence>
<evidence type="ECO:0000256" key="2">
    <source>
        <dbReference type="ARBA" id="ARBA00022448"/>
    </source>
</evidence>
<reference evidence="10 11" key="1">
    <citation type="submission" date="2016-10" db="EMBL/GenBank/DDBJ databases">
        <authorList>
            <person name="de Groot N.N."/>
        </authorList>
    </citation>
    <scope>NUCLEOTIDE SEQUENCE [LARGE SCALE GENOMIC DNA]</scope>
    <source>
        <strain evidence="10 11">DSM 2698</strain>
    </source>
</reference>
<dbReference type="Proteomes" id="UP000199347">
    <property type="component" value="Unassembled WGS sequence"/>
</dbReference>
<evidence type="ECO:0000256" key="4">
    <source>
        <dbReference type="ARBA" id="ARBA00022519"/>
    </source>
</evidence>
<evidence type="ECO:0000313" key="10">
    <source>
        <dbReference type="EMBL" id="SCZ41271.1"/>
    </source>
</evidence>
<name>A0A1G5NWW5_AFIMA</name>
<protein>
    <submittedName>
        <fullName evidence="10">Putative spermidine/putrescine transport system permease protein</fullName>
    </submittedName>
</protein>
<keyword evidence="3" id="KW-1003">Cell membrane</keyword>
<comment type="similarity">
    <text evidence="8">Belongs to the binding-protein-dependent transport system permease family.</text>
</comment>
<comment type="subcellular location">
    <subcellularLocation>
        <location evidence="1">Cell inner membrane</location>
        <topology evidence="1">Multi-pass membrane protein</topology>
    </subcellularLocation>
    <subcellularLocation>
        <location evidence="8">Cell membrane</location>
        <topology evidence="8">Multi-pass membrane protein</topology>
    </subcellularLocation>
</comment>
<evidence type="ECO:0000313" key="11">
    <source>
        <dbReference type="Proteomes" id="UP000199347"/>
    </source>
</evidence>
<dbReference type="AlphaFoldDB" id="A0A1G5NWW5"/>
<dbReference type="Pfam" id="PF00528">
    <property type="entry name" value="BPD_transp_1"/>
    <property type="match status" value="1"/>
</dbReference>
<sequence length="272" mass="29313">MSGAITGTEKAWRVVLYVVAIGGFFFLVAPILAIVPLSFNDGQFLTYPLRGVSLRWYEDFFFSGTWMSSIRNSLIIGVVAATIATFLGTLAATGLWLADFPGKRFISAFLLAPMIVPMVIYAVGLYFYFAPFDLTATFTGLILAHAVLGTPFVVITVTATLSGFDRTLIRAGLSLGASPIRVARSVVFPLIAPGVIFGGLFAFSVSLEEVITVLFIGGPNQRTLPREMFSGIRENISPTIAAAATIMIVLAVLLLLSAEFLRRRSSRLQAKG</sequence>
<keyword evidence="6" id="KW-1133">Transmembrane helix</keyword>
<evidence type="ECO:0000256" key="6">
    <source>
        <dbReference type="ARBA" id="ARBA00022989"/>
    </source>
</evidence>
<evidence type="ECO:0000256" key="7">
    <source>
        <dbReference type="ARBA" id="ARBA00023136"/>
    </source>
</evidence>
<dbReference type="EMBL" id="FMVW01000006">
    <property type="protein sequence ID" value="SCZ41271.1"/>
    <property type="molecule type" value="Genomic_DNA"/>
</dbReference>
<gene>
    <name evidence="10" type="ORF">SAMN03080610_02736</name>
</gene>
<dbReference type="RefSeq" id="WP_092814214.1">
    <property type="nucleotide sequence ID" value="NZ_FMVW01000006.1"/>
</dbReference>
<dbReference type="Gene3D" id="1.10.3720.10">
    <property type="entry name" value="MetI-like"/>
    <property type="match status" value="1"/>
</dbReference>
<dbReference type="PROSITE" id="PS50928">
    <property type="entry name" value="ABC_TM1"/>
    <property type="match status" value="1"/>
</dbReference>
<keyword evidence="11" id="KW-1185">Reference proteome</keyword>
<dbReference type="PANTHER" id="PTHR43357:SF4">
    <property type="entry name" value="INNER MEMBRANE ABC TRANSPORTER PERMEASE PROTEIN YDCV"/>
    <property type="match status" value="1"/>
</dbReference>
<feature type="domain" description="ABC transmembrane type-1" evidence="9">
    <location>
        <begin position="70"/>
        <end position="258"/>
    </location>
</feature>
<proteinExistence type="inferred from homology"/>
<dbReference type="InterPro" id="IPR000515">
    <property type="entry name" value="MetI-like"/>
</dbReference>
<keyword evidence="4" id="KW-0997">Cell inner membrane</keyword>
<accession>A0A1G5NWW5</accession>
<keyword evidence="5" id="KW-0812">Transmembrane</keyword>
<organism evidence="10 11">
    <name type="scientific">Afifella marina DSM 2698</name>
    <dbReference type="NCBI Taxonomy" id="1120955"/>
    <lineage>
        <taxon>Bacteria</taxon>
        <taxon>Pseudomonadati</taxon>
        <taxon>Pseudomonadota</taxon>
        <taxon>Alphaproteobacteria</taxon>
        <taxon>Hyphomicrobiales</taxon>
        <taxon>Afifellaceae</taxon>
        <taxon>Afifella</taxon>
    </lineage>
</organism>
<evidence type="ECO:0000256" key="1">
    <source>
        <dbReference type="ARBA" id="ARBA00004429"/>
    </source>
</evidence>
<evidence type="ECO:0000256" key="8">
    <source>
        <dbReference type="RuleBase" id="RU363032"/>
    </source>
</evidence>
<evidence type="ECO:0000256" key="5">
    <source>
        <dbReference type="ARBA" id="ARBA00022692"/>
    </source>
</evidence>
<dbReference type="SUPFAM" id="SSF161098">
    <property type="entry name" value="MetI-like"/>
    <property type="match status" value="1"/>
</dbReference>
<dbReference type="OrthoDB" id="9815533at2"/>
<keyword evidence="7" id="KW-0472">Membrane</keyword>
<dbReference type="STRING" id="1120955.SAMN03080610_02736"/>
<dbReference type="GO" id="GO:0055085">
    <property type="term" value="P:transmembrane transport"/>
    <property type="evidence" value="ECO:0007669"/>
    <property type="project" value="InterPro"/>
</dbReference>
<dbReference type="PANTHER" id="PTHR43357">
    <property type="entry name" value="INNER MEMBRANE ABC TRANSPORTER PERMEASE PROTEIN YDCV"/>
    <property type="match status" value="1"/>
</dbReference>
<dbReference type="InterPro" id="IPR035906">
    <property type="entry name" value="MetI-like_sf"/>
</dbReference>
<dbReference type="CDD" id="cd06261">
    <property type="entry name" value="TM_PBP2"/>
    <property type="match status" value="1"/>
</dbReference>
<evidence type="ECO:0000256" key="3">
    <source>
        <dbReference type="ARBA" id="ARBA00022475"/>
    </source>
</evidence>